<dbReference type="OrthoDB" id="5986940at2759"/>
<dbReference type="EMBL" id="BNJQ01000006">
    <property type="protein sequence ID" value="GHP03928.1"/>
    <property type="molecule type" value="Genomic_DNA"/>
</dbReference>
<evidence type="ECO:0000256" key="2">
    <source>
        <dbReference type="SAM" id="Phobius"/>
    </source>
</evidence>
<gene>
    <name evidence="3" type="ORF">PPROV_000268200</name>
</gene>
<evidence type="ECO:0000256" key="1">
    <source>
        <dbReference type="SAM" id="MobiDB-lite"/>
    </source>
</evidence>
<proteinExistence type="predicted"/>
<reference evidence="3" key="1">
    <citation type="submission" date="2020-10" db="EMBL/GenBank/DDBJ databases">
        <title>Unveiling of a novel bifunctional photoreceptor, Dualchrome1, isolated from a cosmopolitan green alga.</title>
        <authorList>
            <person name="Suzuki S."/>
            <person name="Kawachi M."/>
        </authorList>
    </citation>
    <scope>NUCLEOTIDE SEQUENCE</scope>
    <source>
        <strain evidence="3">NIES 2893</strain>
    </source>
</reference>
<feature type="transmembrane region" description="Helical" evidence="2">
    <location>
        <begin position="127"/>
        <end position="147"/>
    </location>
</feature>
<comment type="caution">
    <text evidence="3">The sequence shown here is derived from an EMBL/GenBank/DDBJ whole genome shotgun (WGS) entry which is preliminary data.</text>
</comment>
<feature type="region of interest" description="Disordered" evidence="1">
    <location>
        <begin position="199"/>
        <end position="230"/>
    </location>
</feature>
<feature type="compositionally biased region" description="Acidic residues" evidence="1">
    <location>
        <begin position="201"/>
        <end position="212"/>
    </location>
</feature>
<evidence type="ECO:0000313" key="4">
    <source>
        <dbReference type="Proteomes" id="UP000660262"/>
    </source>
</evidence>
<keyword evidence="2" id="KW-0812">Transmembrane</keyword>
<protein>
    <recommendedName>
        <fullName evidence="5">Ig-like domain-containing protein</fullName>
    </recommendedName>
</protein>
<dbReference type="PANTHER" id="PTHR34677">
    <property type="match status" value="1"/>
</dbReference>
<feature type="region of interest" description="Disordered" evidence="1">
    <location>
        <begin position="53"/>
        <end position="83"/>
    </location>
</feature>
<evidence type="ECO:0000313" key="3">
    <source>
        <dbReference type="EMBL" id="GHP03928.1"/>
    </source>
</evidence>
<accession>A0A830HB24</accession>
<keyword evidence="2" id="KW-0472">Membrane</keyword>
<dbReference type="PANTHER" id="PTHR34677:SF3">
    <property type="entry name" value="BACTERIAL IG-LIKE DOMAIN-CONTAINING PROTEIN"/>
    <property type="match status" value="1"/>
</dbReference>
<keyword evidence="4" id="KW-1185">Reference proteome</keyword>
<sequence>MRGSASLGREQLRDPQSRVAYGFGSCDRRALRSPRLMDLSGSHVALGAQHLGHGGVATRRNNNPSTLPVGAPEDVSTSNDQLHSQLDSQGKLLAPSLVFGVALPSWIATNNAVQRASMWYTRKGKNVLARFGPPAIALLLGTFFALMCFRAMDVDGSLDAGDVFEEEDASADVDAFDIDAAKPSTNFDESEALMMGRDADDTASDAEADADESASTASANNRRKETCTPHFTYGPKKLSRELNPVIKFNTDGSSSCMFEVKLDRSDWVTATSPLRLKRALQQGWHSFSVRALDGNGRLNDHVPMMRWKVDSIAPVLNVRNSPSKHDHVSAPRYELEVSEAGCTYSYEAEYRTSSRDEWTRITATAGSTPAPPLTGGGSRREQRLAAKLAEQLASKPVPFARLEPVNPLRMDLVMGNLPEGEVRVTVSTTDEAGNPASPQILQWELDTTPPETVIHTGPKKVETSNSAKFVVSANVEMPSSYTYEYRLDGETQWTMGPKNMPIASGFEFVVAQLTEGPREIEVRTIDLAGNIDETPAKYAWTVHIKATDTMILVGPRPLSNKMSEMFLITSSETQYTFAYKLDGGPIVRPMGRNLVRGEQTFYVHNLTEGMHLMQVRATDVTGNEDPTPAKHEWIVDLTPPQLQIVEKPPKVTTQETARFAVNCSEKFLLLYKLDDAPWKHSDGTSVKRELDGSMKLGASSKLISGVARFRLSNIKEGRHKLALNISDAVGNIGSAPPVVWVVDLGPPHTTIVSAPESHSRSRKAAFKLKAGEPDCTYEYRLDRRNWRDAAGKNAKSEGMKLTLKQDEVSHTGAILAFDVTPGFHTLEIRARDAAGNLDPHVVAHEWVVY</sequence>
<evidence type="ECO:0008006" key="5">
    <source>
        <dbReference type="Google" id="ProtNLM"/>
    </source>
</evidence>
<name>A0A830HB24_9CHLO</name>
<dbReference type="Proteomes" id="UP000660262">
    <property type="component" value="Unassembled WGS sequence"/>
</dbReference>
<dbReference type="AlphaFoldDB" id="A0A830HB24"/>
<organism evidence="3 4">
    <name type="scientific">Pycnococcus provasolii</name>
    <dbReference type="NCBI Taxonomy" id="41880"/>
    <lineage>
        <taxon>Eukaryota</taxon>
        <taxon>Viridiplantae</taxon>
        <taxon>Chlorophyta</taxon>
        <taxon>Pseudoscourfieldiophyceae</taxon>
        <taxon>Pseudoscourfieldiales</taxon>
        <taxon>Pycnococcaceae</taxon>
        <taxon>Pycnococcus</taxon>
    </lineage>
</organism>
<keyword evidence="2" id="KW-1133">Transmembrane helix</keyword>